<evidence type="ECO:0000259" key="1">
    <source>
        <dbReference type="Pfam" id="PF05292"/>
    </source>
</evidence>
<keyword evidence="4" id="KW-1185">Reference proteome</keyword>
<feature type="domain" description="Malonyl-CoA decarboxylase N-terminal" evidence="2">
    <location>
        <begin position="234"/>
        <end position="325"/>
    </location>
</feature>
<dbReference type="GO" id="GO:2001294">
    <property type="term" value="P:malonyl-CoA catabolic process"/>
    <property type="evidence" value="ECO:0007669"/>
    <property type="project" value="TreeGrafter"/>
</dbReference>
<gene>
    <name evidence="3" type="ORF">C9374_009245</name>
</gene>
<dbReference type="GO" id="GO:0006085">
    <property type="term" value="P:acetyl-CoA biosynthetic process"/>
    <property type="evidence" value="ECO:0007669"/>
    <property type="project" value="TreeGrafter"/>
</dbReference>
<dbReference type="PANTHER" id="PTHR28641:SF1">
    <property type="entry name" value="MALONYL-COA DECARBOXYLASE, MITOCHONDRIAL"/>
    <property type="match status" value="1"/>
</dbReference>
<dbReference type="Gene3D" id="3.40.630.150">
    <property type="entry name" value="Malonyl-CoA decarboxylase, catalytic domain"/>
    <property type="match status" value="1"/>
</dbReference>
<organism evidence="3 4">
    <name type="scientific">Naegleria lovaniensis</name>
    <name type="common">Amoeba</name>
    <dbReference type="NCBI Taxonomy" id="51637"/>
    <lineage>
        <taxon>Eukaryota</taxon>
        <taxon>Discoba</taxon>
        <taxon>Heterolobosea</taxon>
        <taxon>Tetramitia</taxon>
        <taxon>Eutetramitia</taxon>
        <taxon>Vahlkampfiidae</taxon>
        <taxon>Naegleria</taxon>
    </lineage>
</organism>
<accession>A0AA88GDC2</accession>
<dbReference type="RefSeq" id="XP_044544596.1">
    <property type="nucleotide sequence ID" value="XM_044699411.1"/>
</dbReference>
<comment type="caution">
    <text evidence="3">The sequence shown here is derived from an EMBL/GenBank/DDBJ whole genome shotgun (WGS) entry which is preliminary data.</text>
</comment>
<proteinExistence type="predicted"/>
<dbReference type="EMBL" id="PYSW02000038">
    <property type="protein sequence ID" value="KAG2377334.1"/>
    <property type="molecule type" value="Genomic_DNA"/>
</dbReference>
<dbReference type="Pfam" id="PF17408">
    <property type="entry name" value="MCD_N"/>
    <property type="match status" value="1"/>
</dbReference>
<dbReference type="PANTHER" id="PTHR28641">
    <property type="match status" value="1"/>
</dbReference>
<evidence type="ECO:0008006" key="5">
    <source>
        <dbReference type="Google" id="ProtNLM"/>
    </source>
</evidence>
<sequence>MILDKNTLLLQRRLFVLRNHLCSPHHHEKNYYFKKNINSAAWALDHLGMNVVSLTPGRFFHHQHDTKEIQRNTTSSTTALNDHNQHIPKAQQASNLFKQYWEAIHSFIQDGSKSLEESIRALPGVNISNINKLEIPEDVAYKLAQLYMNKLDKNGKIRFFEVMVMHFGGIPISSLLQMMRCNNNNTGQSTTHESENHLKILSQTIEKLRASLQNVQSLSQNGEHLERNILGYLNTIQQLRTTMEPYYEKFLEQFILTLMKKEVPFNSQNLNGLEFVMQMRQDLLEIISTLQKQSSHVNQDYKKFILPFLLNDLNTNLVRLLSSWFSPSFLECKELDWRQSNAQLLEKIIHSERVHPITNMEALKNRLAPTPNRKMYGLFHAAMPRVPLVVLQVALMDHIASNMREIHDVTKDGSPQTVNTAIFYSISSTQGGLQGIELGNFLIKNVVGILKQKRLITDNFSGDINQFSTLSPIPGFIRWLTQKLRIECSQDEELKKKFHDEKLLSKSDMDLIKQIAVEEPKLFGFQLSQDTVMKSGCELLLSLIEFILSSPEATTLHPNDKLQPIMLRLCARYLYSEKHKSKALDPVANFHLRNGACLERINWKGDLTQRRLKESYGMMVNYKYVLELIDENHHDYVISGAKMIRLGELFDKRLLE</sequence>
<reference evidence="3 4" key="1">
    <citation type="journal article" date="2018" name="BMC Genomics">
        <title>The genome of Naegleria lovaniensis, the basis for a comparative approach to unravel pathogenicity factors of the human pathogenic amoeba N. fowleri.</title>
        <authorList>
            <person name="Liechti N."/>
            <person name="Schurch N."/>
            <person name="Bruggmann R."/>
            <person name="Wittwer M."/>
        </authorList>
    </citation>
    <scope>NUCLEOTIDE SEQUENCE [LARGE SCALE GENOMIC DNA]</scope>
    <source>
        <strain evidence="3 4">ATCC 30569</strain>
    </source>
</reference>
<dbReference type="InterPro" id="IPR042303">
    <property type="entry name" value="Malonyl_CoA_deC_C_sf"/>
</dbReference>
<dbReference type="InterPro" id="IPR038917">
    <property type="entry name" value="Malonyl_CoA_deC"/>
</dbReference>
<dbReference type="GeneID" id="68101699"/>
<dbReference type="AlphaFoldDB" id="A0AA88GDC2"/>
<dbReference type="Proteomes" id="UP000816034">
    <property type="component" value="Unassembled WGS sequence"/>
</dbReference>
<evidence type="ECO:0000313" key="4">
    <source>
        <dbReference type="Proteomes" id="UP000816034"/>
    </source>
</evidence>
<dbReference type="Gene3D" id="1.20.140.90">
    <property type="entry name" value="Malonyl-CoA decarboxylase, oligemerization domain"/>
    <property type="match status" value="1"/>
</dbReference>
<feature type="domain" description="Malonyl-CoA decarboxylase C-terminal" evidence="1">
    <location>
        <begin position="328"/>
        <end position="624"/>
    </location>
</feature>
<protein>
    <recommendedName>
        <fullName evidence="5">Malonyl-CoA decarboxylase</fullName>
    </recommendedName>
</protein>
<dbReference type="GO" id="GO:0005759">
    <property type="term" value="C:mitochondrial matrix"/>
    <property type="evidence" value="ECO:0007669"/>
    <property type="project" value="TreeGrafter"/>
</dbReference>
<dbReference type="InterPro" id="IPR007956">
    <property type="entry name" value="Malonyl_CoA_deC_C"/>
</dbReference>
<dbReference type="GO" id="GO:0006633">
    <property type="term" value="P:fatty acid biosynthetic process"/>
    <property type="evidence" value="ECO:0007669"/>
    <property type="project" value="InterPro"/>
</dbReference>
<name>A0AA88GDC2_NAELO</name>
<evidence type="ECO:0000259" key="2">
    <source>
        <dbReference type="Pfam" id="PF17408"/>
    </source>
</evidence>
<dbReference type="InterPro" id="IPR035372">
    <property type="entry name" value="MCD_N"/>
</dbReference>
<dbReference type="Pfam" id="PF05292">
    <property type="entry name" value="MCD"/>
    <property type="match status" value="1"/>
</dbReference>
<dbReference type="InterPro" id="IPR038351">
    <property type="entry name" value="MCD_N_sf"/>
</dbReference>
<dbReference type="GO" id="GO:0005782">
    <property type="term" value="C:peroxisomal matrix"/>
    <property type="evidence" value="ECO:0007669"/>
    <property type="project" value="TreeGrafter"/>
</dbReference>
<evidence type="ECO:0000313" key="3">
    <source>
        <dbReference type="EMBL" id="KAG2377334.1"/>
    </source>
</evidence>
<dbReference type="GO" id="GO:0050080">
    <property type="term" value="F:malonyl-CoA decarboxylase activity"/>
    <property type="evidence" value="ECO:0007669"/>
    <property type="project" value="InterPro"/>
</dbReference>